<dbReference type="eggNOG" id="ENOG502QVQ1">
    <property type="taxonomic scope" value="Eukaryota"/>
</dbReference>
<keyword evidence="9 15" id="KW-0326">Glycosidase</keyword>
<evidence type="ECO:0000256" key="5">
    <source>
        <dbReference type="ARBA" id="ARBA00022801"/>
    </source>
</evidence>
<comment type="similarity">
    <text evidence="2 15">Belongs to the glycosyl hydrolase 28 family.</text>
</comment>
<dbReference type="AlphaFoldDB" id="W9W1R7"/>
<dbReference type="STRING" id="1182544.W9W1R7"/>
<evidence type="ECO:0000256" key="8">
    <source>
        <dbReference type="ARBA" id="ARBA00023277"/>
    </source>
</evidence>
<evidence type="ECO:0000256" key="10">
    <source>
        <dbReference type="ARBA" id="ARBA00023316"/>
    </source>
</evidence>
<dbReference type="InterPro" id="IPR000743">
    <property type="entry name" value="Glyco_hydro_28"/>
</dbReference>
<evidence type="ECO:0000256" key="11">
    <source>
        <dbReference type="ARBA" id="ARBA00023326"/>
    </source>
</evidence>
<dbReference type="GO" id="GO:0047911">
    <property type="term" value="F:galacturan 1,4-alpha-galacturonidase activity"/>
    <property type="evidence" value="ECO:0007669"/>
    <property type="project" value="UniProtKB-EC"/>
</dbReference>
<keyword evidence="7" id="KW-0325">Glycoprotein</keyword>
<comment type="subcellular location">
    <subcellularLocation>
        <location evidence="1">Secreted</location>
    </subcellularLocation>
</comment>
<keyword evidence="18" id="KW-1185">Reference proteome</keyword>
<dbReference type="GO" id="GO:0071555">
    <property type="term" value="P:cell wall organization"/>
    <property type="evidence" value="ECO:0007669"/>
    <property type="project" value="UniProtKB-KW"/>
</dbReference>
<name>W9W1R7_9EURO</name>
<dbReference type="SUPFAM" id="SSF51126">
    <property type="entry name" value="Pectin lyase-like"/>
    <property type="match status" value="1"/>
</dbReference>
<evidence type="ECO:0000313" key="18">
    <source>
        <dbReference type="Proteomes" id="UP000019473"/>
    </source>
</evidence>
<dbReference type="Pfam" id="PF00295">
    <property type="entry name" value="Glyco_hydro_28"/>
    <property type="match status" value="1"/>
</dbReference>
<evidence type="ECO:0000256" key="13">
    <source>
        <dbReference type="ARBA" id="ARBA00038933"/>
    </source>
</evidence>
<organism evidence="17 18">
    <name type="scientific">Cladophialophora yegresii CBS 114405</name>
    <dbReference type="NCBI Taxonomy" id="1182544"/>
    <lineage>
        <taxon>Eukaryota</taxon>
        <taxon>Fungi</taxon>
        <taxon>Dikarya</taxon>
        <taxon>Ascomycota</taxon>
        <taxon>Pezizomycotina</taxon>
        <taxon>Eurotiomycetes</taxon>
        <taxon>Chaetothyriomycetidae</taxon>
        <taxon>Chaetothyriales</taxon>
        <taxon>Herpotrichiellaceae</taxon>
        <taxon>Cladophialophora</taxon>
    </lineage>
</organism>
<dbReference type="Gene3D" id="2.160.20.10">
    <property type="entry name" value="Single-stranded right-handed beta-helix, Pectin lyase-like"/>
    <property type="match status" value="1"/>
</dbReference>
<dbReference type="GO" id="GO:0005576">
    <property type="term" value="C:extracellular region"/>
    <property type="evidence" value="ECO:0007669"/>
    <property type="project" value="UniProtKB-SubCell"/>
</dbReference>
<evidence type="ECO:0000313" key="17">
    <source>
        <dbReference type="EMBL" id="EXJ58925.1"/>
    </source>
</evidence>
<evidence type="ECO:0000256" key="12">
    <source>
        <dbReference type="ARBA" id="ARBA00037312"/>
    </source>
</evidence>
<proteinExistence type="inferred from homology"/>
<evidence type="ECO:0000256" key="3">
    <source>
        <dbReference type="ARBA" id="ARBA00022525"/>
    </source>
</evidence>
<evidence type="ECO:0000256" key="16">
    <source>
        <dbReference type="SAM" id="SignalP"/>
    </source>
</evidence>
<dbReference type="VEuPathDB" id="FungiDB:A1O7_06355"/>
<dbReference type="OrthoDB" id="339764at2759"/>
<dbReference type="EC" id="3.2.1.67" evidence="13"/>
<accession>W9W1R7</accession>
<dbReference type="Proteomes" id="UP000019473">
    <property type="component" value="Unassembled WGS sequence"/>
</dbReference>
<sequence length="434" mass="47104">MKSALFRIFACFLPTAALALGPGAPNGPGQRICTVAAKGGQQDDVPQIVKAFKDCGNGGKVVFPEGQTYWIATKLNPVVNDVTIEWRGIWQFSDDLDYWRNNSYPIAFQNHHAGFILTGDGIRIDGFGTGGIHGNGDLWYTAEAGHTLPGRPMPFVLWNVSDVTVSRFSIQQPQLWAFNIMNGTNIWVDQLYCNATATKAPWGSNWVQNTDGFDTMDVKNVYLSNFVYQGGDDCIAIKPRSYDVSVYNVTCRGGNGIAIGSLGQYLEDSSVENVVVDNVTVIRYNEDMHNSAYIKTWIGEQAPQDSSYESAGLPNGGGWGNVRNILFSNFNIQGADLATAITQSNGNPKNGTFSGTSNMLVSNVAFVNFTGSTNITAAKSARVNAISCSERRPCYNIDYQNFTVVPMTNASALGLTTCEYIEEGGVHGEKCTSS</sequence>
<keyword evidence="5 15" id="KW-0378">Hydrolase</keyword>
<comment type="catalytic activity">
    <reaction evidence="14">
        <text>[(1-&gt;4)-alpha-D-galacturonosyl](n) + H2O = alpha-D-galacturonate + [(1-&gt;4)-alpha-D-galacturonosyl](n-1)</text>
        <dbReference type="Rhea" id="RHEA:14117"/>
        <dbReference type="Rhea" id="RHEA-COMP:14570"/>
        <dbReference type="Rhea" id="RHEA-COMP:14572"/>
        <dbReference type="ChEBI" id="CHEBI:15377"/>
        <dbReference type="ChEBI" id="CHEBI:58658"/>
        <dbReference type="ChEBI" id="CHEBI:140523"/>
        <dbReference type="EC" id="3.2.1.67"/>
    </reaction>
</comment>
<evidence type="ECO:0000256" key="6">
    <source>
        <dbReference type="ARBA" id="ARBA00023157"/>
    </source>
</evidence>
<comment type="caution">
    <text evidence="17">The sequence shown here is derived from an EMBL/GenBank/DDBJ whole genome shotgun (WGS) entry which is preliminary data.</text>
</comment>
<keyword evidence="6" id="KW-1015">Disulfide bond</keyword>
<evidence type="ECO:0000256" key="4">
    <source>
        <dbReference type="ARBA" id="ARBA00022729"/>
    </source>
</evidence>
<evidence type="ECO:0000256" key="7">
    <source>
        <dbReference type="ARBA" id="ARBA00023180"/>
    </source>
</evidence>
<dbReference type="HOGENOM" id="CLU_016031_1_1_1"/>
<evidence type="ECO:0000256" key="1">
    <source>
        <dbReference type="ARBA" id="ARBA00004613"/>
    </source>
</evidence>
<evidence type="ECO:0000256" key="14">
    <source>
        <dbReference type="ARBA" id="ARBA00048766"/>
    </source>
</evidence>
<reference evidence="17 18" key="1">
    <citation type="submission" date="2013-03" db="EMBL/GenBank/DDBJ databases">
        <title>The Genome Sequence of Cladophialophora yegresii CBS 114405.</title>
        <authorList>
            <consortium name="The Broad Institute Genomics Platform"/>
            <person name="Cuomo C."/>
            <person name="de Hoog S."/>
            <person name="Gorbushina A."/>
            <person name="Walker B."/>
            <person name="Young S.K."/>
            <person name="Zeng Q."/>
            <person name="Gargeya S."/>
            <person name="Fitzgerald M."/>
            <person name="Haas B."/>
            <person name="Abouelleil A."/>
            <person name="Allen A.W."/>
            <person name="Alvarado L."/>
            <person name="Arachchi H.M."/>
            <person name="Berlin A.M."/>
            <person name="Chapman S.B."/>
            <person name="Gainer-Dewar J."/>
            <person name="Goldberg J."/>
            <person name="Griggs A."/>
            <person name="Gujja S."/>
            <person name="Hansen M."/>
            <person name="Howarth C."/>
            <person name="Imamovic A."/>
            <person name="Ireland A."/>
            <person name="Larimer J."/>
            <person name="McCowan C."/>
            <person name="Murphy C."/>
            <person name="Pearson M."/>
            <person name="Poon T.W."/>
            <person name="Priest M."/>
            <person name="Roberts A."/>
            <person name="Saif S."/>
            <person name="Shea T."/>
            <person name="Sisk P."/>
            <person name="Sykes S."/>
            <person name="Wortman J."/>
            <person name="Nusbaum C."/>
            <person name="Birren B."/>
        </authorList>
    </citation>
    <scope>NUCLEOTIDE SEQUENCE [LARGE SCALE GENOMIC DNA]</scope>
    <source>
        <strain evidence="17 18">CBS 114405</strain>
    </source>
</reference>
<dbReference type="RefSeq" id="XP_007758548.1">
    <property type="nucleotide sequence ID" value="XM_007760358.1"/>
</dbReference>
<dbReference type="InterPro" id="IPR012334">
    <property type="entry name" value="Pectin_lyas_fold"/>
</dbReference>
<feature type="signal peptide" evidence="16">
    <location>
        <begin position="1"/>
        <end position="19"/>
    </location>
</feature>
<dbReference type="PANTHER" id="PTHR31736">
    <property type="match status" value="1"/>
</dbReference>
<evidence type="ECO:0000256" key="15">
    <source>
        <dbReference type="RuleBase" id="RU361169"/>
    </source>
</evidence>
<keyword evidence="10" id="KW-0961">Cell wall biogenesis/degradation</keyword>
<dbReference type="GeneID" id="19180933"/>
<evidence type="ECO:0000256" key="9">
    <source>
        <dbReference type="ARBA" id="ARBA00023295"/>
    </source>
</evidence>
<keyword evidence="4 16" id="KW-0732">Signal</keyword>
<feature type="chain" id="PRO_5004930968" description="galacturonan 1,4-alpha-galacturonidase" evidence="16">
    <location>
        <begin position="20"/>
        <end position="434"/>
    </location>
</feature>
<protein>
    <recommendedName>
        <fullName evidence="13">galacturonan 1,4-alpha-galacturonidase</fullName>
        <ecNumber evidence="13">3.2.1.67</ecNumber>
    </recommendedName>
</protein>
<dbReference type="GO" id="GO:0000272">
    <property type="term" value="P:polysaccharide catabolic process"/>
    <property type="evidence" value="ECO:0007669"/>
    <property type="project" value="UniProtKB-KW"/>
</dbReference>
<dbReference type="InterPro" id="IPR011050">
    <property type="entry name" value="Pectin_lyase_fold/virulence"/>
</dbReference>
<keyword evidence="8" id="KW-0119">Carbohydrate metabolism</keyword>
<dbReference type="GO" id="GO:0004650">
    <property type="term" value="F:polygalacturonase activity"/>
    <property type="evidence" value="ECO:0007669"/>
    <property type="project" value="InterPro"/>
</dbReference>
<keyword evidence="11" id="KW-0624">Polysaccharide degradation</keyword>
<comment type="function">
    <text evidence="12">Specific in hydrolyzing the terminal glycosidic bond of polygalacturonic acid and oligogalacturonates.</text>
</comment>
<evidence type="ECO:0000256" key="2">
    <source>
        <dbReference type="ARBA" id="ARBA00008834"/>
    </source>
</evidence>
<keyword evidence="3" id="KW-0964">Secreted</keyword>
<dbReference type="EMBL" id="AMGW01000004">
    <property type="protein sequence ID" value="EXJ58925.1"/>
    <property type="molecule type" value="Genomic_DNA"/>
</dbReference>
<dbReference type="PANTHER" id="PTHR31736:SF12">
    <property type="entry name" value="EXO-POLYGALACTURONASE, PUTATIVE-RELATED"/>
    <property type="match status" value="1"/>
</dbReference>
<gene>
    <name evidence="17" type="ORF">A1O7_06355</name>
</gene>